<dbReference type="InterPro" id="IPR007741">
    <property type="entry name" value="Ribosomal_mL43/mS25/NADH_DH"/>
</dbReference>
<comment type="caution">
    <text evidence="6">The sequence shown here is derived from an EMBL/GenBank/DDBJ whole genome shotgun (WGS) entry which is preliminary data.</text>
</comment>
<protein>
    <submittedName>
        <fullName evidence="6">Similar to Saccharomyces cerevisiae YKL167C MRP49 Mitochondrial ribosomal protein of the large subunit, not essential for mitochondrial translation</fullName>
    </submittedName>
</protein>
<dbReference type="Proteomes" id="UP000644660">
    <property type="component" value="Unassembled WGS sequence"/>
</dbReference>
<evidence type="ECO:0000256" key="2">
    <source>
        <dbReference type="ARBA" id="ARBA00022980"/>
    </source>
</evidence>
<sequence length="130" mass="15379">MSKIIRQKNFLNVISYTTKKPQVLIDASKYQGIRLTFQVENHSGHMGPRMLWRKYLPTLQFYNPNLKIDIIRVYNKNKAKNVPCILEVLDKTGNTVETIDMKNRMYDTIMDEFLNKVEHKVIPEEELIHV</sequence>
<dbReference type="GeneID" id="64857624"/>
<feature type="domain" description="Ribosomal protein/NADH dehydrogenase" evidence="5">
    <location>
        <begin position="41"/>
        <end position="120"/>
    </location>
</feature>
<name>A0A8H2VG91_9SACH</name>
<gene>
    <name evidence="6" type="ORF">KABA2_04S10494</name>
</gene>
<dbReference type="AlphaFoldDB" id="A0A8H2VG91"/>
<dbReference type="GO" id="GO:0003735">
    <property type="term" value="F:structural constituent of ribosome"/>
    <property type="evidence" value="ECO:0007669"/>
    <property type="project" value="InterPro"/>
</dbReference>
<evidence type="ECO:0000259" key="5">
    <source>
        <dbReference type="SMART" id="SM00916"/>
    </source>
</evidence>
<evidence type="ECO:0000256" key="1">
    <source>
        <dbReference type="ARBA" id="ARBA00004173"/>
    </source>
</evidence>
<evidence type="ECO:0000313" key="6">
    <source>
        <dbReference type="EMBL" id="CAB4254624.1"/>
    </source>
</evidence>
<keyword evidence="3" id="KW-0496">Mitochondrion</keyword>
<dbReference type="EMBL" id="CAEFZW010000004">
    <property type="protein sequence ID" value="CAB4254624.1"/>
    <property type="molecule type" value="Genomic_DNA"/>
</dbReference>
<keyword evidence="2 6" id="KW-0689">Ribosomal protein</keyword>
<dbReference type="PANTHER" id="PTHR13274:SF2">
    <property type="entry name" value="SMALL RIBOSOMAL SUBUNIT PROTEIN MS25"/>
    <property type="match status" value="1"/>
</dbReference>
<dbReference type="PANTHER" id="PTHR13274">
    <property type="entry name" value="MITOCHONDRIAL RIBOSOMAL PROTEIN S25"/>
    <property type="match status" value="1"/>
</dbReference>
<dbReference type="GO" id="GO:0005739">
    <property type="term" value="C:mitochondrion"/>
    <property type="evidence" value="ECO:0007669"/>
    <property type="project" value="UniProtKB-SubCell"/>
</dbReference>
<dbReference type="Pfam" id="PF05047">
    <property type="entry name" value="L51_S25_CI-B8"/>
    <property type="match status" value="1"/>
</dbReference>
<dbReference type="OrthoDB" id="1696305at2759"/>
<organism evidence="6 7">
    <name type="scientific">Maudiozyma barnettii</name>
    <dbReference type="NCBI Taxonomy" id="61262"/>
    <lineage>
        <taxon>Eukaryota</taxon>
        <taxon>Fungi</taxon>
        <taxon>Dikarya</taxon>
        <taxon>Ascomycota</taxon>
        <taxon>Saccharomycotina</taxon>
        <taxon>Saccharomycetes</taxon>
        <taxon>Saccharomycetales</taxon>
        <taxon>Saccharomycetaceae</taxon>
        <taxon>Maudiozyma</taxon>
    </lineage>
</organism>
<keyword evidence="7" id="KW-1185">Reference proteome</keyword>
<evidence type="ECO:0000256" key="3">
    <source>
        <dbReference type="ARBA" id="ARBA00023128"/>
    </source>
</evidence>
<comment type="subcellular location">
    <subcellularLocation>
        <location evidence="1">Mitochondrion</location>
    </subcellularLocation>
</comment>
<reference evidence="6 7" key="1">
    <citation type="submission" date="2020-05" db="EMBL/GenBank/DDBJ databases">
        <authorList>
            <person name="Casaregola S."/>
            <person name="Devillers H."/>
            <person name="Grondin C."/>
        </authorList>
    </citation>
    <scope>NUCLEOTIDE SEQUENCE [LARGE SCALE GENOMIC DNA]</scope>
    <source>
        <strain evidence="6 7">CLIB 1767</strain>
    </source>
</reference>
<evidence type="ECO:0000256" key="4">
    <source>
        <dbReference type="ARBA" id="ARBA00023274"/>
    </source>
</evidence>
<accession>A0A8H2VG91</accession>
<dbReference type="GO" id="GO:1990904">
    <property type="term" value="C:ribonucleoprotein complex"/>
    <property type="evidence" value="ECO:0007669"/>
    <property type="project" value="UniProtKB-KW"/>
</dbReference>
<dbReference type="SMART" id="SM00916">
    <property type="entry name" value="L51_S25_CI-B8"/>
    <property type="match status" value="1"/>
</dbReference>
<evidence type="ECO:0000313" key="7">
    <source>
        <dbReference type="Proteomes" id="UP000644660"/>
    </source>
</evidence>
<dbReference type="GO" id="GO:0005840">
    <property type="term" value="C:ribosome"/>
    <property type="evidence" value="ECO:0007669"/>
    <property type="project" value="UniProtKB-KW"/>
</dbReference>
<keyword evidence="4" id="KW-0687">Ribonucleoprotein</keyword>
<dbReference type="RefSeq" id="XP_041406468.1">
    <property type="nucleotide sequence ID" value="XM_041550534.1"/>
</dbReference>
<dbReference type="InterPro" id="IPR040049">
    <property type="entry name" value="Ribosomal_mS25/mL61"/>
</dbReference>
<proteinExistence type="predicted"/>